<accession>A0AA86NHR2</accession>
<gene>
    <name evidence="1" type="ORF">HINF_LOCUS7085</name>
    <name evidence="2" type="ORF">HINF_LOCUS76111</name>
</gene>
<evidence type="ECO:0000313" key="3">
    <source>
        <dbReference type="Proteomes" id="UP001642409"/>
    </source>
</evidence>
<protein>
    <submittedName>
        <fullName evidence="1">Uncharacterized protein</fullName>
    </submittedName>
</protein>
<keyword evidence="3" id="KW-1185">Reference proteome</keyword>
<reference evidence="1" key="1">
    <citation type="submission" date="2023-06" db="EMBL/GenBank/DDBJ databases">
        <authorList>
            <person name="Kurt Z."/>
        </authorList>
    </citation>
    <scope>NUCLEOTIDE SEQUENCE</scope>
</reference>
<evidence type="ECO:0000313" key="2">
    <source>
        <dbReference type="EMBL" id="CAL6110844.1"/>
    </source>
</evidence>
<dbReference type="EMBL" id="CATOUU010000173">
    <property type="protein sequence ID" value="CAI9919440.1"/>
    <property type="molecule type" value="Genomic_DNA"/>
</dbReference>
<dbReference type="Proteomes" id="UP001642409">
    <property type="component" value="Unassembled WGS sequence"/>
</dbReference>
<evidence type="ECO:0000313" key="1">
    <source>
        <dbReference type="EMBL" id="CAI9919440.1"/>
    </source>
</evidence>
<dbReference type="AlphaFoldDB" id="A0AA86NHR2"/>
<reference evidence="2 3" key="2">
    <citation type="submission" date="2024-07" db="EMBL/GenBank/DDBJ databases">
        <authorList>
            <person name="Akdeniz Z."/>
        </authorList>
    </citation>
    <scope>NUCLEOTIDE SEQUENCE [LARGE SCALE GENOMIC DNA]</scope>
</reference>
<name>A0AA86NHR2_9EUKA</name>
<proteinExistence type="predicted"/>
<sequence length="607" mass="70354">MQRTVTNEDLQKLNALHAYITAEVAYNRGLEPSKRIYTEKFKDYCLGILLSNYTTAVKTFQDWGLPSMQTIINHRIKTEDQLQCQDNFIGTEIPSVELLNQNIALIHKRLKLSAQSTAKVTVSADALYFIEQVQIVQKSPVGSCKLKGVVSKRTVKEEEIPKAKAVRAGFVFLLNFVDTDFKPQLLYFHFQKSGSATETTLQILTNMKTAINKTYHVFVASVSDADSVYVSNLVTPQVLSVVKRFFGNEKRPGSHQIYHLLNQRLPRALIDRYHILKRVRCYMLHSWLIFNLKEEDLLQYQDVFDLQELNDIDELNWLPEFLSENHILKLNDYIPIRMLNPQQAHTLLEHDYLHQAIILLMIAPLFVGLGSGVESNPDLDQIYQAELLHLSVYSFYVCILLYQQYQNNQVRAANVGFANNEGKVFKGALPMDILEHIIIWCVFLFQETSENQFTQLNSISTYNNEKYNGRIRFFSHGDNSSIKAEAVAKKFITMDYIEQKLNQDHFKRRRQYQHIVNITGQIIIDQKDQDAMYELACRTVRIITDNSTQCPDREALRIDLVSMIEELNLQNFVTVQLYRESKRTVKKLTRKNGLNQGIEARMKNQKF</sequence>
<comment type="caution">
    <text evidence="1">The sequence shown here is derived from an EMBL/GenBank/DDBJ whole genome shotgun (WGS) entry which is preliminary data.</text>
</comment>
<organism evidence="1">
    <name type="scientific">Hexamita inflata</name>
    <dbReference type="NCBI Taxonomy" id="28002"/>
    <lineage>
        <taxon>Eukaryota</taxon>
        <taxon>Metamonada</taxon>
        <taxon>Diplomonadida</taxon>
        <taxon>Hexamitidae</taxon>
        <taxon>Hexamitinae</taxon>
        <taxon>Hexamita</taxon>
    </lineage>
</organism>
<dbReference type="EMBL" id="CAXDID020000697">
    <property type="protein sequence ID" value="CAL6110844.1"/>
    <property type="molecule type" value="Genomic_DNA"/>
</dbReference>